<dbReference type="PANTHER" id="PTHR13056">
    <property type="entry name" value="VACUOLAR FUSION PROTEIN CCZ1 HOMOLOG-RELATED"/>
    <property type="match status" value="1"/>
</dbReference>
<dbReference type="GO" id="GO:0035658">
    <property type="term" value="C:Mon1-Ccz1 complex"/>
    <property type="evidence" value="ECO:0007669"/>
    <property type="project" value="InterPro"/>
</dbReference>
<evidence type="ECO:0000313" key="3">
    <source>
        <dbReference type="Proteomes" id="UP000887578"/>
    </source>
</evidence>
<dbReference type="InterPro" id="IPR013176">
    <property type="entry name" value="Ccz1"/>
</dbReference>
<organism evidence="3 4">
    <name type="scientific">Panagrolaimus davidi</name>
    <dbReference type="NCBI Taxonomy" id="227884"/>
    <lineage>
        <taxon>Eukaryota</taxon>
        <taxon>Metazoa</taxon>
        <taxon>Ecdysozoa</taxon>
        <taxon>Nematoda</taxon>
        <taxon>Chromadorea</taxon>
        <taxon>Rhabditida</taxon>
        <taxon>Tylenchina</taxon>
        <taxon>Panagrolaimomorpha</taxon>
        <taxon>Panagrolaimoidea</taxon>
        <taxon>Panagrolaimidae</taxon>
        <taxon>Panagrolaimus</taxon>
    </lineage>
</organism>
<comment type="similarity">
    <text evidence="1">Belongs to the CCZ1 family.</text>
</comment>
<dbReference type="WBParaSite" id="PDA_v2.g17011.t1">
    <property type="protein sequence ID" value="PDA_v2.g17011.t1"/>
    <property type="gene ID" value="PDA_v2.g17011"/>
</dbReference>
<dbReference type="Pfam" id="PF19031">
    <property type="entry name" value="Intu_longin_1"/>
    <property type="match status" value="1"/>
</dbReference>
<dbReference type="AlphaFoldDB" id="A0A914PQ99"/>
<evidence type="ECO:0000259" key="2">
    <source>
        <dbReference type="Pfam" id="PF19031"/>
    </source>
</evidence>
<feature type="domain" description="CCZ1/INTU/HSP4 first Longin" evidence="2">
    <location>
        <begin position="37"/>
        <end position="159"/>
    </location>
</feature>
<name>A0A914PQ99_9BILA</name>
<proteinExistence type="inferred from homology"/>
<dbReference type="GO" id="GO:0016192">
    <property type="term" value="P:vesicle-mediated transport"/>
    <property type="evidence" value="ECO:0007669"/>
    <property type="project" value="InterPro"/>
</dbReference>
<evidence type="ECO:0000313" key="4">
    <source>
        <dbReference type="WBParaSite" id="PDA_v2.g17011.t1"/>
    </source>
</evidence>
<sequence length="196" mass="22902">MERVLYGKKTAYTMMSPGYSSTTASPKSEFLKLIDLMEYFFVSRPASGRREGFEYQRVMYFNPETENSSKQTDVSGVAEAFIAFTENFRKRTEVVAEYDHRFVKSTKLLEIFVQVENSEFIIGLGLNRQSCDKHDYFVHMASLKALLIRTYETFRLFYGSFSGLFETGKGILMQRLDQFFSHYLSLLRVHQVYSTY</sequence>
<protein>
    <submittedName>
        <fullName evidence="4">CCZ1/INTU/HSP4 first Longin domain-containing protein</fullName>
    </submittedName>
</protein>
<reference evidence="4" key="1">
    <citation type="submission" date="2022-11" db="UniProtKB">
        <authorList>
            <consortium name="WormBaseParasite"/>
        </authorList>
    </citation>
    <scope>IDENTIFICATION</scope>
</reference>
<dbReference type="InterPro" id="IPR043987">
    <property type="entry name" value="CCZ1/INTU/HSP4_longin_1"/>
</dbReference>
<dbReference type="Proteomes" id="UP000887578">
    <property type="component" value="Unplaced"/>
</dbReference>
<evidence type="ECO:0000256" key="1">
    <source>
        <dbReference type="ARBA" id="ARBA00005352"/>
    </source>
</evidence>
<keyword evidence="3" id="KW-1185">Reference proteome</keyword>
<accession>A0A914PQ99</accession>
<dbReference type="PANTHER" id="PTHR13056:SF0">
    <property type="entry name" value="VACUOLAR FUSION PROTEIN CCZ1 HOMOLOG-RELATED"/>
    <property type="match status" value="1"/>
</dbReference>